<dbReference type="InterPro" id="IPR006073">
    <property type="entry name" value="GTP-bd"/>
</dbReference>
<dbReference type="InterPro" id="IPR005225">
    <property type="entry name" value="Small_GTP-bd"/>
</dbReference>
<dbReference type="Pfam" id="PF01926">
    <property type="entry name" value="MMR_HSR1"/>
    <property type="match status" value="1"/>
</dbReference>
<sequence length="504" mass="55757">MSDISTTHEWWWANMLLIFTLIQCSVVGFRINSLNSPLFKRQTDTIYGLASSIPPGGCGIAIVRVSGPKVGLIFNRITGDSFNKKLLYKRLFSIENEPIDDAICLLFPSPKSYTGEDVIEFHTHGSRAVINALFDAISRVDDSGTIRIADRGEFIRRAFYNGKVKLSQVEAIGDLIAANTQEQRKLAFSAMSGSLYNLYKKWSDNLIYALSNLEACIDFGEESSSDFQLLDTIKYAKTIVCEVLKEITSKINDRRGHIIRNSANVIILGTPNSGKSTLINSISQETISIVSNLAGTTRDLVTAHVDIDGFPFTFTDTAGIRHIDNHLLTHNSIEAEGISRALNAALNADCILQLLDPNNEIESLLALNKTLEMIKDKPIPLILCHGKSDLTHNDFNDAKLKCPNAKFIKISPLNGSNIAELGRIIRDSLDLNGIDSLVSSHRHIEHLKAIKVTLEQFLDVDLNSNIEIATEYLRTSLTNMDAIIGINVQESVLDKIFSSFCIGK</sequence>
<reference evidence="9 10" key="3">
    <citation type="journal article" date="2016" name="Sci. Rep.">
        <title>Genome-wide diversity and gene expression profiling of Babesia microti isolates identify polymorphic genes that mediate host-pathogen interactions.</title>
        <authorList>
            <person name="Silva J.C."/>
            <person name="Cornillot E."/>
            <person name="McCracken C."/>
            <person name="Usmani-Brown S."/>
            <person name="Dwivedi A."/>
            <person name="Ifeonu O.O."/>
            <person name="Crabtree J."/>
            <person name="Gotia H.T."/>
            <person name="Virji A.Z."/>
            <person name="Reynes C."/>
            <person name="Colinge J."/>
            <person name="Kumar V."/>
            <person name="Lawres L."/>
            <person name="Pazzi J.E."/>
            <person name="Pablo J.V."/>
            <person name="Hung C."/>
            <person name="Brancato J."/>
            <person name="Kumari P."/>
            <person name="Orvis J."/>
            <person name="Tretina K."/>
            <person name="Chibucos M."/>
            <person name="Ott S."/>
            <person name="Sadzewicz L."/>
            <person name="Sengamalay N."/>
            <person name="Shetty A.C."/>
            <person name="Su Q."/>
            <person name="Tallon L."/>
            <person name="Fraser C.M."/>
            <person name="Frutos R."/>
            <person name="Molina D.M."/>
            <person name="Krause P.J."/>
            <person name="Ben Mamoun C."/>
        </authorList>
    </citation>
    <scope>NUCLEOTIDE SEQUENCE [LARGE SCALE GENOMIC DNA]</scope>
    <source>
        <strain evidence="9 10">RI</strain>
    </source>
</reference>
<dbReference type="CDD" id="cd04164">
    <property type="entry name" value="trmE"/>
    <property type="match status" value="1"/>
</dbReference>
<keyword evidence="3" id="KW-0547">Nucleotide-binding</keyword>
<dbReference type="InterPro" id="IPR004520">
    <property type="entry name" value="GTPase_MnmE"/>
</dbReference>
<organism evidence="9 10">
    <name type="scientific">Babesia microti (strain RI)</name>
    <dbReference type="NCBI Taxonomy" id="1133968"/>
    <lineage>
        <taxon>Eukaryota</taxon>
        <taxon>Sar</taxon>
        <taxon>Alveolata</taxon>
        <taxon>Apicomplexa</taxon>
        <taxon>Aconoidasida</taxon>
        <taxon>Piroplasmida</taxon>
        <taxon>Babesiidae</taxon>
        <taxon>Babesia</taxon>
    </lineage>
</organism>
<dbReference type="Gene3D" id="3.40.50.300">
    <property type="entry name" value="P-loop containing nucleotide triphosphate hydrolases"/>
    <property type="match status" value="1"/>
</dbReference>
<dbReference type="InterPro" id="IPR031168">
    <property type="entry name" value="G_TrmE"/>
</dbReference>
<evidence type="ECO:0000313" key="9">
    <source>
        <dbReference type="EMBL" id="SJK86021.1"/>
    </source>
</evidence>
<dbReference type="Proteomes" id="UP000002899">
    <property type="component" value="Chromosome II"/>
</dbReference>
<dbReference type="InterPro" id="IPR025867">
    <property type="entry name" value="MnmE_helical"/>
</dbReference>
<dbReference type="KEGG" id="bmic:BMR1_02g02630"/>
<keyword evidence="9" id="KW-0378">Hydrolase</keyword>
<dbReference type="GO" id="GO:0005737">
    <property type="term" value="C:cytoplasm"/>
    <property type="evidence" value="ECO:0007669"/>
    <property type="project" value="TreeGrafter"/>
</dbReference>
<reference evidence="9 10" key="1">
    <citation type="journal article" date="2012" name="Nucleic Acids Res.">
        <title>Sequencing of the smallest Apicomplexan genome from the human pathogen Babesia microti.</title>
        <authorList>
            <person name="Cornillot E."/>
            <person name="Hadj-Kaddour K."/>
            <person name="Dassouli A."/>
            <person name="Noel B."/>
            <person name="Ranwez V."/>
            <person name="Vacherie B."/>
            <person name="Augagneur Y."/>
            <person name="Bres V."/>
            <person name="Duclos A."/>
            <person name="Randazzo S."/>
            <person name="Carcy B."/>
            <person name="Debierre-Grockiego F."/>
            <person name="Delbecq S."/>
            <person name="Moubri-Menage K."/>
            <person name="Shams-Eldin H."/>
            <person name="Usmani-Brown S."/>
            <person name="Bringaud F."/>
            <person name="Wincker P."/>
            <person name="Vivares C.P."/>
            <person name="Schwarz R.T."/>
            <person name="Schetters T.P."/>
            <person name="Krause P.J."/>
            <person name="Gorenflot A."/>
            <person name="Berry V."/>
            <person name="Barbe V."/>
            <person name="Ben Mamoun C."/>
        </authorList>
    </citation>
    <scope>NUCLEOTIDE SEQUENCE [LARGE SCALE GENOMIC DNA]</scope>
    <source>
        <strain evidence="9 10">RI</strain>
    </source>
</reference>
<gene>
    <name evidence="9" type="ORF">BMR1_02g02630</name>
</gene>
<dbReference type="InterPro" id="IPR018948">
    <property type="entry name" value="GTP-bd_TrmE_N"/>
</dbReference>
<dbReference type="Gene3D" id="1.20.120.430">
    <property type="entry name" value="tRNA modification GTPase MnmE domain 2"/>
    <property type="match status" value="1"/>
</dbReference>
<keyword evidence="10" id="KW-1185">Reference proteome</keyword>
<evidence type="ECO:0000313" key="10">
    <source>
        <dbReference type="Proteomes" id="UP000002899"/>
    </source>
</evidence>
<protein>
    <submittedName>
        <fullName evidence="9">tRNA modification GTPase</fullName>
        <ecNumber evidence="9">3.6.-.-</ecNumber>
    </submittedName>
</protein>
<dbReference type="Pfam" id="PF10396">
    <property type="entry name" value="TrmE_N"/>
    <property type="match status" value="1"/>
</dbReference>
<dbReference type="Gene3D" id="3.30.1360.120">
    <property type="entry name" value="Probable tRNA modification gtpase trme, domain 1"/>
    <property type="match status" value="1"/>
</dbReference>
<evidence type="ECO:0000256" key="4">
    <source>
        <dbReference type="ARBA" id="ARBA00023134"/>
    </source>
</evidence>
<evidence type="ECO:0000259" key="7">
    <source>
        <dbReference type="Pfam" id="PF10396"/>
    </source>
</evidence>
<keyword evidence="2" id="KW-0819">tRNA processing</keyword>
<dbReference type="SUPFAM" id="SSF116878">
    <property type="entry name" value="TrmE connector domain"/>
    <property type="match status" value="1"/>
</dbReference>
<dbReference type="OrthoDB" id="188276at2759"/>
<dbReference type="AlphaFoldDB" id="A0A1R4AAK0"/>
<evidence type="ECO:0000259" key="6">
    <source>
        <dbReference type="Pfam" id="PF01926"/>
    </source>
</evidence>
<dbReference type="NCBIfam" id="NF003661">
    <property type="entry name" value="PRK05291.1-3"/>
    <property type="match status" value="1"/>
</dbReference>
<dbReference type="GO" id="GO:0003924">
    <property type="term" value="F:GTPase activity"/>
    <property type="evidence" value="ECO:0007669"/>
    <property type="project" value="InterPro"/>
</dbReference>
<dbReference type="GeneID" id="24424309"/>
<dbReference type="SUPFAM" id="SSF52540">
    <property type="entry name" value="P-loop containing nucleoside triphosphate hydrolases"/>
    <property type="match status" value="1"/>
</dbReference>
<dbReference type="RefSeq" id="XP_021338219.1">
    <property type="nucleotide sequence ID" value="XM_021481595.1"/>
</dbReference>
<keyword evidence="5" id="KW-1133">Transmembrane helix</keyword>
<dbReference type="HAMAP" id="MF_00379">
    <property type="entry name" value="GTPase_MnmE"/>
    <property type="match status" value="1"/>
</dbReference>
<accession>A0A1R4AAK0</accession>
<name>A0A1R4AAK0_BABMR</name>
<feature type="domain" description="G" evidence="6">
    <location>
        <begin position="265"/>
        <end position="382"/>
    </location>
</feature>
<evidence type="ECO:0000259" key="8">
    <source>
        <dbReference type="Pfam" id="PF12631"/>
    </source>
</evidence>
<dbReference type="PANTHER" id="PTHR42714">
    <property type="entry name" value="TRNA MODIFICATION GTPASE GTPBP3"/>
    <property type="match status" value="1"/>
</dbReference>
<feature type="domain" description="GTP-binding protein TrmE N-terminal" evidence="7">
    <location>
        <begin position="45"/>
        <end position="163"/>
    </location>
</feature>
<evidence type="ECO:0000256" key="3">
    <source>
        <dbReference type="ARBA" id="ARBA00022741"/>
    </source>
</evidence>
<dbReference type="Pfam" id="PF12631">
    <property type="entry name" value="MnmE_helical"/>
    <property type="match status" value="1"/>
</dbReference>
<dbReference type="InterPro" id="IPR027368">
    <property type="entry name" value="MnmE_dom2"/>
</dbReference>
<dbReference type="PANTHER" id="PTHR42714:SF2">
    <property type="entry name" value="TRNA MODIFICATION GTPASE GTPBP3, MITOCHONDRIAL"/>
    <property type="match status" value="1"/>
</dbReference>
<feature type="domain" description="MnmE helical" evidence="8">
    <location>
        <begin position="166"/>
        <end position="501"/>
    </location>
</feature>
<proteinExistence type="inferred from homology"/>
<keyword evidence="5" id="KW-0812">Transmembrane</keyword>
<comment type="similarity">
    <text evidence="1">Belongs to the TRAFAC class TrmE-Era-EngA-EngB-Septin-like GTPase superfamily. TrmE GTPase family.</text>
</comment>
<dbReference type="GO" id="GO:0002098">
    <property type="term" value="P:tRNA wobble uridine modification"/>
    <property type="evidence" value="ECO:0007669"/>
    <property type="project" value="TreeGrafter"/>
</dbReference>
<dbReference type="InterPro" id="IPR027266">
    <property type="entry name" value="TrmE/GcvT-like"/>
</dbReference>
<dbReference type="NCBIfam" id="TIGR00231">
    <property type="entry name" value="small_GTP"/>
    <property type="match status" value="1"/>
</dbReference>
<dbReference type="InterPro" id="IPR027417">
    <property type="entry name" value="P-loop_NTPase"/>
</dbReference>
<dbReference type="CDD" id="cd14858">
    <property type="entry name" value="TrmE_N"/>
    <property type="match status" value="1"/>
</dbReference>
<keyword evidence="4" id="KW-0342">GTP-binding</keyword>
<evidence type="ECO:0000256" key="1">
    <source>
        <dbReference type="ARBA" id="ARBA00011043"/>
    </source>
</evidence>
<dbReference type="EMBL" id="FO082872">
    <property type="protein sequence ID" value="SJK86021.1"/>
    <property type="molecule type" value="Genomic_DNA"/>
</dbReference>
<evidence type="ECO:0000256" key="5">
    <source>
        <dbReference type="SAM" id="Phobius"/>
    </source>
</evidence>
<feature type="transmembrane region" description="Helical" evidence="5">
    <location>
        <begin position="12"/>
        <end position="31"/>
    </location>
</feature>
<reference evidence="9 10" key="2">
    <citation type="journal article" date="2013" name="PLoS ONE">
        <title>Whole genome mapping and re-organization of the nuclear and mitochondrial genomes of Babesia microti isolates.</title>
        <authorList>
            <person name="Cornillot E."/>
            <person name="Dassouli A."/>
            <person name="Garg A."/>
            <person name="Pachikara N."/>
            <person name="Randazzo S."/>
            <person name="Depoix D."/>
            <person name="Carcy B."/>
            <person name="Delbecq S."/>
            <person name="Frutos R."/>
            <person name="Silva J.C."/>
            <person name="Sutton R."/>
            <person name="Krause P.J."/>
            <person name="Mamoun C.B."/>
        </authorList>
    </citation>
    <scope>NUCLEOTIDE SEQUENCE [LARGE SCALE GENOMIC DNA]</scope>
    <source>
        <strain evidence="9 10">RI</strain>
    </source>
</reference>
<evidence type="ECO:0000256" key="2">
    <source>
        <dbReference type="ARBA" id="ARBA00022694"/>
    </source>
</evidence>
<dbReference type="GO" id="GO:0030488">
    <property type="term" value="P:tRNA methylation"/>
    <property type="evidence" value="ECO:0007669"/>
    <property type="project" value="TreeGrafter"/>
</dbReference>
<dbReference type="VEuPathDB" id="PiroplasmaDB:BMR1_02g02630"/>
<keyword evidence="5" id="KW-0472">Membrane</keyword>
<dbReference type="GO" id="GO:0005525">
    <property type="term" value="F:GTP binding"/>
    <property type="evidence" value="ECO:0007669"/>
    <property type="project" value="UniProtKB-KW"/>
</dbReference>
<dbReference type="EC" id="3.6.-.-" evidence="9"/>